<proteinExistence type="predicted"/>
<evidence type="ECO:0000313" key="1">
    <source>
        <dbReference type="EMBL" id="RKD32195.1"/>
    </source>
</evidence>
<gene>
    <name evidence="1" type="ORF">BET01_18085</name>
</gene>
<keyword evidence="2" id="KW-1185">Reference proteome</keyword>
<dbReference type="EMBL" id="MCIA01000013">
    <property type="protein sequence ID" value="RKD32195.1"/>
    <property type="molecule type" value="Genomic_DNA"/>
</dbReference>
<organism evidence="1 2">
    <name type="scientific">Lacrimispora algidixylanolytica</name>
    <dbReference type="NCBI Taxonomy" id="94868"/>
    <lineage>
        <taxon>Bacteria</taxon>
        <taxon>Bacillati</taxon>
        <taxon>Bacillota</taxon>
        <taxon>Clostridia</taxon>
        <taxon>Lachnospirales</taxon>
        <taxon>Lachnospiraceae</taxon>
        <taxon>Lacrimispora</taxon>
    </lineage>
</organism>
<accession>A0A419T422</accession>
<reference evidence="1 2" key="1">
    <citation type="submission" date="2016-08" db="EMBL/GenBank/DDBJ databases">
        <title>A new outlook on sporulation: Clostridium algidixylanolyticum.</title>
        <authorList>
            <person name="Poppleton D.I."/>
            <person name="Gribaldo S."/>
        </authorList>
    </citation>
    <scope>NUCLEOTIDE SEQUENCE [LARGE SCALE GENOMIC DNA]</scope>
    <source>
        <strain evidence="1 2">SPL73</strain>
    </source>
</reference>
<name>A0A419T422_9FIRM</name>
<comment type="caution">
    <text evidence="1">The sequence shown here is derived from an EMBL/GenBank/DDBJ whole genome shotgun (WGS) entry which is preliminary data.</text>
</comment>
<protein>
    <submittedName>
        <fullName evidence="1">Uncharacterized protein</fullName>
    </submittedName>
</protein>
<dbReference type="AlphaFoldDB" id="A0A419T422"/>
<dbReference type="Proteomes" id="UP000284277">
    <property type="component" value="Unassembled WGS sequence"/>
</dbReference>
<sequence length="286" mass="33046">MNLNFPKKKKGNPMKLDYGTLISISPLELKNGLSIRSPKLKEIAALTFPAYQSYLGVLLLDIESYYSSMDKNMTDYFSNYSHQEKQTILQIREEYEGLSEEEKDGIMPIDIFSFDGKLLNDIADSLSFFLECQLQYSHEHKGFIQTTGKETFCSISRDIYTLVVTLILQRNGIFPSQTELEKPKFKSELARKLFYRTKEAESKREKGKNTNASMDLPNILSAVAARHPSLNMLNIWDITIYQLYDQFKRLQNNTLYDIQSMSVAAWGDGKNNFDPAQWYKNLNNEN</sequence>
<evidence type="ECO:0000313" key="2">
    <source>
        <dbReference type="Proteomes" id="UP000284277"/>
    </source>
</evidence>